<keyword evidence="2" id="KW-1185">Reference proteome</keyword>
<evidence type="ECO:0000313" key="1">
    <source>
        <dbReference type="EMBL" id="KAJ3475631.1"/>
    </source>
</evidence>
<comment type="caution">
    <text evidence="1">The sequence shown here is derived from an EMBL/GenBank/DDBJ whole genome shotgun (WGS) entry which is preliminary data.</text>
</comment>
<dbReference type="Proteomes" id="UP001148737">
    <property type="component" value="Unassembled WGS sequence"/>
</dbReference>
<organism evidence="1 2">
    <name type="scientific">Lecanicillium saksenae</name>
    <dbReference type="NCBI Taxonomy" id="468837"/>
    <lineage>
        <taxon>Eukaryota</taxon>
        <taxon>Fungi</taxon>
        <taxon>Dikarya</taxon>
        <taxon>Ascomycota</taxon>
        <taxon>Pezizomycotina</taxon>
        <taxon>Sordariomycetes</taxon>
        <taxon>Hypocreomycetidae</taxon>
        <taxon>Hypocreales</taxon>
        <taxon>Cordycipitaceae</taxon>
        <taxon>Lecanicillium</taxon>
    </lineage>
</organism>
<gene>
    <name evidence="1" type="ORF">NLG97_g9391</name>
</gene>
<accession>A0ACC1QJ51</accession>
<dbReference type="EMBL" id="JANAKD010001927">
    <property type="protein sequence ID" value="KAJ3475631.1"/>
    <property type="molecule type" value="Genomic_DNA"/>
</dbReference>
<evidence type="ECO:0000313" key="2">
    <source>
        <dbReference type="Proteomes" id="UP001148737"/>
    </source>
</evidence>
<proteinExistence type="predicted"/>
<protein>
    <submittedName>
        <fullName evidence="1">Uncharacterized protein</fullName>
    </submittedName>
</protein>
<sequence>MELSDSEDTDVVFIDQDELSNYNPEQILPKSPETIQKIRSWLNPTSYELPSGEFRKHLASHMPSTGAWLTSSSTYQQWLSSTTTGLLWIQGVPGSGKSVMAAHLVSSLQESNTGCPVLFFFFRQIIKSNHTPHRLLRDWLDQVLIYSPPLQAQIEAYVKASRDVESMSIQDLFKDLRLAVASLPAKVFCVADALDEMDVGNDGFLEEVGKLGNWRPEKVKILLTSRPVAKLEGPLRVPCLRLRLEEADVDVDIAAFVHNALSTSAIPRESWGKITSAVPGRANGIFLYAKLAVDAFLEDGADIDDVLLHLPTDLNVLYTKLLREHALRSGVSSHVQDLLLQAVTHASRPLRLIELADLMRVSLPDAPDLRATKDLIRVACGPLLEVLPDETVSVVHHSLTEYLKGITREESADAYPVLKPGPTHACLATACLRYLHSGCLSSVKITIEDEASEFEWRSTSHQLDANPALTSLTLAHPFSKYAVQNWAAHVPCWKMKAVEKLGCSCAGRHRLAAQEE</sequence>
<reference evidence="1" key="1">
    <citation type="submission" date="2022-07" db="EMBL/GenBank/DDBJ databases">
        <title>Genome Sequence of Lecanicillium saksenae.</title>
        <authorList>
            <person name="Buettner E."/>
        </authorList>
    </citation>
    <scope>NUCLEOTIDE SEQUENCE</scope>
    <source>
        <strain evidence="1">VT-O1</strain>
    </source>
</reference>
<name>A0ACC1QJ51_9HYPO</name>